<keyword evidence="5 7" id="KW-0472">Membrane</keyword>
<dbReference type="GO" id="GO:0005886">
    <property type="term" value="C:plasma membrane"/>
    <property type="evidence" value="ECO:0007669"/>
    <property type="project" value="UniProtKB-SubCell"/>
</dbReference>
<dbReference type="EMBL" id="JAAKZV010000118">
    <property type="protein sequence ID" value="NGN66958.1"/>
    <property type="molecule type" value="Genomic_DNA"/>
</dbReference>
<dbReference type="InterPro" id="IPR038766">
    <property type="entry name" value="Membrane_comp_ABC_pdt"/>
</dbReference>
<dbReference type="PANTHER" id="PTHR30287">
    <property type="entry name" value="MEMBRANE COMPONENT OF PREDICTED ABC SUPERFAMILY METABOLITE UPTAKE TRANSPORTER"/>
    <property type="match status" value="1"/>
</dbReference>
<feature type="transmembrane region" description="Helical" evidence="7">
    <location>
        <begin position="641"/>
        <end position="660"/>
    </location>
</feature>
<evidence type="ECO:0000256" key="4">
    <source>
        <dbReference type="ARBA" id="ARBA00022989"/>
    </source>
</evidence>
<proteinExistence type="predicted"/>
<evidence type="ECO:0000256" key="5">
    <source>
        <dbReference type="ARBA" id="ARBA00023136"/>
    </source>
</evidence>
<name>A0A6G4U6E2_9ACTN</name>
<dbReference type="AlphaFoldDB" id="A0A6G4U6E2"/>
<evidence type="ECO:0000313" key="10">
    <source>
        <dbReference type="Proteomes" id="UP000481583"/>
    </source>
</evidence>
<accession>A0A6G4U6E2</accession>
<organism evidence="9 10">
    <name type="scientific">Streptomyces coryli</name>
    <dbReference type="NCBI Taxonomy" id="1128680"/>
    <lineage>
        <taxon>Bacteria</taxon>
        <taxon>Bacillati</taxon>
        <taxon>Actinomycetota</taxon>
        <taxon>Actinomycetes</taxon>
        <taxon>Kitasatosporales</taxon>
        <taxon>Streptomycetaceae</taxon>
        <taxon>Streptomyces</taxon>
    </lineage>
</organism>
<keyword evidence="3 7" id="KW-0812">Transmembrane</keyword>
<keyword evidence="4 7" id="KW-1133">Transmembrane helix</keyword>
<feature type="transmembrane region" description="Helical" evidence="7">
    <location>
        <begin position="354"/>
        <end position="375"/>
    </location>
</feature>
<evidence type="ECO:0000259" key="8">
    <source>
        <dbReference type="Pfam" id="PF02687"/>
    </source>
</evidence>
<feature type="region of interest" description="Disordered" evidence="6">
    <location>
        <begin position="85"/>
        <end position="106"/>
    </location>
</feature>
<feature type="transmembrane region" description="Helical" evidence="7">
    <location>
        <begin position="406"/>
        <end position="427"/>
    </location>
</feature>
<evidence type="ECO:0000256" key="1">
    <source>
        <dbReference type="ARBA" id="ARBA00004651"/>
    </source>
</evidence>
<dbReference type="Pfam" id="PF02687">
    <property type="entry name" value="FtsX"/>
    <property type="match status" value="2"/>
</dbReference>
<feature type="transmembrane region" description="Helical" evidence="7">
    <location>
        <begin position="282"/>
        <end position="303"/>
    </location>
</feature>
<feature type="transmembrane region" description="Helical" evidence="7">
    <location>
        <begin position="184"/>
        <end position="208"/>
    </location>
</feature>
<evidence type="ECO:0000256" key="2">
    <source>
        <dbReference type="ARBA" id="ARBA00022475"/>
    </source>
</evidence>
<dbReference type="InterPro" id="IPR003838">
    <property type="entry name" value="ABC3_permease_C"/>
</dbReference>
<feature type="transmembrane region" description="Helical" evidence="7">
    <location>
        <begin position="689"/>
        <end position="715"/>
    </location>
</feature>
<comment type="caution">
    <text evidence="9">The sequence shown here is derived from an EMBL/GenBank/DDBJ whole genome shotgun (WGS) entry which is preliminary data.</text>
</comment>
<evidence type="ECO:0000256" key="3">
    <source>
        <dbReference type="ARBA" id="ARBA00022692"/>
    </source>
</evidence>
<gene>
    <name evidence="9" type="ORF">G5C51_24005</name>
</gene>
<evidence type="ECO:0000256" key="7">
    <source>
        <dbReference type="SAM" id="Phobius"/>
    </source>
</evidence>
<dbReference type="PANTHER" id="PTHR30287:SF2">
    <property type="entry name" value="BLL1001 PROTEIN"/>
    <property type="match status" value="1"/>
</dbReference>
<keyword evidence="2" id="KW-1003">Cell membrane</keyword>
<sequence length="764" mass="79916">MGLAFAFRGGKEGWTRTLLTAVGVGLGVALLLLTTAIPAALQARDQRGNDRSDLQPQQLKHATATSILVGNGDTTFGDDDIHGRLVRPEGAKATPPPGLDRYPRPGEMAVSPALADRLNDKDAGLLRDRLPYKITATIGDAGLAGGPAELAYYAGSDDLRYGTDSVHRIGGFGHDAVPGSLDPVLLLLVLIVFVALLMPVAVFVAAAVRFGGERRDRRLAALRLVGADAAMTRRIAAGEAAAGALLGLVFGTGFFLVGRQVAGGLTVLNVSVFPADLNPAPWLAALVAVAVPAAAVAVTLFALRNVVIEPLGVVRTAKPKRRRLWWRVLLPLAGLAALFPLIGKGDDGGDFNAYQVTTGVVLLLTGITALLPWLVEAVVARLGRGNRAPVSWQLAVRRLQLNSGSAARLVNGIAVAVAGAVALQMLFTGVEDDYTRQTGQDTEQAQMWVRASGAGGAHLDERLADTEGVRGTITLNRVSIALKARTEKSTTLTVGTCKALREVANLPSCTDGDIFYISGGYSDKYTKRITAPGSRVYLDPSYEFDKGKAVPWQMPRGARTATKKHAPNDMAREGVLATPAAARAPLASGTITAEAYVRTDPAVSDAADQVRTAAAAVDPLTTVMTLNSTEESNQFAGIRTGLLVGAVCVLLLIGASLLVGQLEQLRERRKLLSSLVAFGTKRSTLSLSVLWQTAIPVALGLTLATGTGVALGAVLLKMAATPVTVDWPAILTMAAAGGAVVAAVTLLSLPPLIRMMRAEGLRTE</sequence>
<feature type="transmembrane region" description="Helical" evidence="7">
    <location>
        <begin position="324"/>
        <end position="342"/>
    </location>
</feature>
<reference evidence="9 10" key="1">
    <citation type="submission" date="2020-02" db="EMBL/GenBank/DDBJ databases">
        <title>Whole-genome analyses of novel actinobacteria.</title>
        <authorList>
            <person name="Sahin N."/>
        </authorList>
    </citation>
    <scope>NUCLEOTIDE SEQUENCE [LARGE SCALE GENOMIC DNA]</scope>
    <source>
        <strain evidence="9 10">A7024</strain>
    </source>
</reference>
<protein>
    <submittedName>
        <fullName evidence="9">ABC transporter permease</fullName>
    </submittedName>
</protein>
<feature type="transmembrane region" description="Helical" evidence="7">
    <location>
        <begin position="727"/>
        <end position="749"/>
    </location>
</feature>
<comment type="subcellular location">
    <subcellularLocation>
        <location evidence="1">Cell membrane</location>
        <topology evidence="1">Multi-pass membrane protein</topology>
    </subcellularLocation>
</comment>
<feature type="domain" description="ABC3 transporter permease C-terminal" evidence="8">
    <location>
        <begin position="192"/>
        <end position="304"/>
    </location>
</feature>
<evidence type="ECO:0000313" key="9">
    <source>
        <dbReference type="EMBL" id="NGN66958.1"/>
    </source>
</evidence>
<keyword evidence="10" id="KW-1185">Reference proteome</keyword>
<feature type="transmembrane region" description="Helical" evidence="7">
    <location>
        <begin position="240"/>
        <end position="262"/>
    </location>
</feature>
<feature type="domain" description="ABC3 transporter permease C-terminal" evidence="8">
    <location>
        <begin position="645"/>
        <end position="757"/>
    </location>
</feature>
<dbReference type="RefSeq" id="WP_165240270.1">
    <property type="nucleotide sequence ID" value="NZ_JAAKZV010000118.1"/>
</dbReference>
<evidence type="ECO:0000256" key="6">
    <source>
        <dbReference type="SAM" id="MobiDB-lite"/>
    </source>
</evidence>
<dbReference type="Proteomes" id="UP000481583">
    <property type="component" value="Unassembled WGS sequence"/>
</dbReference>